<dbReference type="EMBL" id="JAENJH010000006">
    <property type="protein sequence ID" value="MBK1787388.1"/>
    <property type="molecule type" value="Genomic_DNA"/>
</dbReference>
<evidence type="ECO:0000313" key="5">
    <source>
        <dbReference type="EMBL" id="MBK1787388.1"/>
    </source>
</evidence>
<evidence type="ECO:0000256" key="3">
    <source>
        <dbReference type="ARBA" id="ARBA00023163"/>
    </source>
</evidence>
<keyword evidence="3" id="KW-0804">Transcription</keyword>
<dbReference type="Pfam" id="PF01638">
    <property type="entry name" value="HxlR"/>
    <property type="match status" value="1"/>
</dbReference>
<evidence type="ECO:0000256" key="1">
    <source>
        <dbReference type="ARBA" id="ARBA00023015"/>
    </source>
</evidence>
<name>A0A934QY31_9PSEU</name>
<dbReference type="SUPFAM" id="SSF46785">
    <property type="entry name" value="Winged helix' DNA-binding domain"/>
    <property type="match status" value="1"/>
</dbReference>
<dbReference type="InterPro" id="IPR002577">
    <property type="entry name" value="HTH_HxlR"/>
</dbReference>
<accession>A0A934QY31</accession>
<dbReference type="Proteomes" id="UP000635245">
    <property type="component" value="Unassembled WGS sequence"/>
</dbReference>
<dbReference type="PANTHER" id="PTHR33204:SF37">
    <property type="entry name" value="HTH-TYPE TRANSCRIPTIONAL REGULATOR YODB"/>
    <property type="match status" value="1"/>
</dbReference>
<dbReference type="AlphaFoldDB" id="A0A934QY31"/>
<protein>
    <submittedName>
        <fullName evidence="5">Helix-turn-helix transcriptional regulator</fullName>
    </submittedName>
</protein>
<reference evidence="5" key="1">
    <citation type="submission" date="2020-12" db="EMBL/GenBank/DDBJ databases">
        <title>Prauserella sp. ASG 168, a novel actinomycete isolated from cave rock.</title>
        <authorList>
            <person name="Suriyachadkun C."/>
        </authorList>
    </citation>
    <scope>NUCLEOTIDE SEQUENCE</scope>
    <source>
        <strain evidence="5">ASG 168</strain>
    </source>
</reference>
<keyword evidence="2" id="KW-0238">DNA-binding</keyword>
<dbReference type="PANTHER" id="PTHR33204">
    <property type="entry name" value="TRANSCRIPTIONAL REGULATOR, MARR FAMILY"/>
    <property type="match status" value="1"/>
</dbReference>
<gene>
    <name evidence="5" type="ORF">JHE00_23950</name>
</gene>
<sequence length="126" mass="14154">MASKRTPRSPVAWRDADEADCKHASHVLEVVGQRWSPSILLALARGAERFTDITTAVTGLSARMLTLRLTQLEASRLVERTVVPTMPVTIRYRLTPRGADLVTALRPIADYVHRWETDSDQDEQDT</sequence>
<organism evidence="5 6">
    <name type="scientific">Prauserella cavernicola</name>
    <dbReference type="NCBI Taxonomy" id="2800127"/>
    <lineage>
        <taxon>Bacteria</taxon>
        <taxon>Bacillati</taxon>
        <taxon>Actinomycetota</taxon>
        <taxon>Actinomycetes</taxon>
        <taxon>Pseudonocardiales</taxon>
        <taxon>Pseudonocardiaceae</taxon>
        <taxon>Prauserella</taxon>
    </lineage>
</organism>
<keyword evidence="6" id="KW-1185">Reference proteome</keyword>
<evidence type="ECO:0000256" key="2">
    <source>
        <dbReference type="ARBA" id="ARBA00023125"/>
    </source>
</evidence>
<evidence type="ECO:0000259" key="4">
    <source>
        <dbReference type="PROSITE" id="PS51118"/>
    </source>
</evidence>
<dbReference type="Gene3D" id="1.10.10.10">
    <property type="entry name" value="Winged helix-like DNA-binding domain superfamily/Winged helix DNA-binding domain"/>
    <property type="match status" value="1"/>
</dbReference>
<dbReference type="PROSITE" id="PS51118">
    <property type="entry name" value="HTH_HXLR"/>
    <property type="match status" value="1"/>
</dbReference>
<evidence type="ECO:0000313" key="6">
    <source>
        <dbReference type="Proteomes" id="UP000635245"/>
    </source>
</evidence>
<keyword evidence="1" id="KW-0805">Transcription regulation</keyword>
<comment type="caution">
    <text evidence="5">The sequence shown here is derived from an EMBL/GenBank/DDBJ whole genome shotgun (WGS) entry which is preliminary data.</text>
</comment>
<dbReference type="GO" id="GO:0003677">
    <property type="term" value="F:DNA binding"/>
    <property type="evidence" value="ECO:0007669"/>
    <property type="project" value="UniProtKB-KW"/>
</dbReference>
<dbReference type="InterPro" id="IPR036390">
    <property type="entry name" value="WH_DNA-bd_sf"/>
</dbReference>
<dbReference type="InterPro" id="IPR036388">
    <property type="entry name" value="WH-like_DNA-bd_sf"/>
</dbReference>
<proteinExistence type="predicted"/>
<feature type="domain" description="HTH hxlR-type" evidence="4">
    <location>
        <begin position="21"/>
        <end position="120"/>
    </location>
</feature>